<organism evidence="2 3">
    <name type="scientific">Prototheca wickerhamii</name>
    <dbReference type="NCBI Taxonomy" id="3111"/>
    <lineage>
        <taxon>Eukaryota</taxon>
        <taxon>Viridiplantae</taxon>
        <taxon>Chlorophyta</taxon>
        <taxon>core chlorophytes</taxon>
        <taxon>Trebouxiophyceae</taxon>
        <taxon>Chlorellales</taxon>
        <taxon>Chlorellaceae</taxon>
        <taxon>Prototheca</taxon>
    </lineage>
</organism>
<name>A0AAD9MMY9_PROWI</name>
<gene>
    <name evidence="2" type="ORF">QBZ16_004624</name>
</gene>
<feature type="region of interest" description="Disordered" evidence="1">
    <location>
        <begin position="117"/>
        <end position="170"/>
    </location>
</feature>
<accession>A0AAD9MMY9</accession>
<feature type="region of interest" description="Disordered" evidence="1">
    <location>
        <begin position="1"/>
        <end position="26"/>
    </location>
</feature>
<evidence type="ECO:0000256" key="1">
    <source>
        <dbReference type="SAM" id="MobiDB-lite"/>
    </source>
</evidence>
<proteinExistence type="predicted"/>
<feature type="region of interest" description="Disordered" evidence="1">
    <location>
        <begin position="664"/>
        <end position="694"/>
    </location>
</feature>
<evidence type="ECO:0000313" key="3">
    <source>
        <dbReference type="Proteomes" id="UP001255856"/>
    </source>
</evidence>
<reference evidence="2" key="1">
    <citation type="submission" date="2021-01" db="EMBL/GenBank/DDBJ databases">
        <authorList>
            <person name="Eckstrom K.M.E."/>
        </authorList>
    </citation>
    <scope>NUCLEOTIDE SEQUENCE</scope>
    <source>
        <strain evidence="2">UVCC 0001</strain>
    </source>
</reference>
<evidence type="ECO:0000313" key="2">
    <source>
        <dbReference type="EMBL" id="KAK2077776.1"/>
    </source>
</evidence>
<protein>
    <submittedName>
        <fullName evidence="2">Uncharacterized protein</fullName>
    </submittedName>
</protein>
<sequence length="963" mass="100725">MYLGFVSSYSSPKLTEGSVGDSRLVQDDTPVEAEYARLESRLEEDADFGRVAGLRFLRQSLEAEAEALAAPIQALLLDLARGGKGAAPSGGSVYQLPAGMSSDGRQWAHGLEKGTVEEAAGSASDQEDAADSEGSAYWGEDDEWSSDEERASDPAPDSAAPPPVLPPAALDLGERGAQRRLALAEGAGMALPAAAQRYPPNSCVVRLAMAQAAATSSEERRRAAAGAARLEPRLCFAEADLVGQATAALRGAEAPGLAGRDGAGPSLARLACAARVTHARARALLRLLPRAGDADAGRAAARLLSALRGALDRATALARRKDAALLRSLLARAAAPYLRALQAWMGEGELPHSASGAGGAGDGAWFCVCAPGDDATAPLDRWDGYCLRREGPGAPAWLPDFLADVASDILGGGRARASLTSGRPALEDRRAELPMRERQPSPPYTLERTATLTRLNATSPAKQRLSGLGALGALGYAAVGAEQLRFSTVLPFERPWFPRDRAAESSVPLTLTPSRHWLPDLEPFELFARGAEGGEGEYIAASVQAPAVEPCKARGSPASRARAELWRCLLADGLLTQLAALQRLALPGSLEGFAHRLCARISRPGGLAGLRSWEADALMQDALMETDVAGIELHVAVEAGVLDSAGAAIAARCRQLKKQAGGKAAEVADGVQSRSSPPATQSSTRPWPLPGEPPRVASLERLRFDLTLPWPLCMLGDGPFLEQVRASMLLGLQLAWARLAAASVDRQGSAMTQGPRNRNYATTRPVHRRVRPYDPTSHRVTHFVRSMEAHCVLRGAALAAWARDAVTRAPTLEGARAALASAVAAARAGGFEALAGPRGRELAMGLLDAALARAALRAALRTASAEAVSASMGPMTSASSLEDNDDGSSDCESQSISGDPDTTATATLEALLKALTGLAETVQGDLRDLLSSLARRAATQGPHTDALRCLVTVLDFNGHCAEA</sequence>
<dbReference type="AlphaFoldDB" id="A0AAD9MMY9"/>
<dbReference type="Proteomes" id="UP001255856">
    <property type="component" value="Unassembled WGS sequence"/>
</dbReference>
<feature type="region of interest" description="Disordered" evidence="1">
    <location>
        <begin position="871"/>
        <end position="902"/>
    </location>
</feature>
<feature type="compositionally biased region" description="Polar residues" evidence="1">
    <location>
        <begin position="672"/>
        <end position="685"/>
    </location>
</feature>
<dbReference type="EMBL" id="JASFZW010000006">
    <property type="protein sequence ID" value="KAK2077776.1"/>
    <property type="molecule type" value="Genomic_DNA"/>
</dbReference>
<comment type="caution">
    <text evidence="2">The sequence shown here is derived from an EMBL/GenBank/DDBJ whole genome shotgun (WGS) entry which is preliminary data.</text>
</comment>
<keyword evidence="3" id="KW-1185">Reference proteome</keyword>